<reference evidence="3" key="1">
    <citation type="submission" date="2020-01" db="EMBL/GenBank/DDBJ databases">
        <authorList>
            <person name="Meier V. D."/>
            <person name="Meier V D."/>
        </authorList>
    </citation>
    <scope>NUCLEOTIDE SEQUENCE</scope>
    <source>
        <strain evidence="3">HLG_WM_MAG_12</strain>
    </source>
</reference>
<name>A0A6S6SCN7_9BACT</name>
<evidence type="ECO:0000256" key="1">
    <source>
        <dbReference type="ARBA" id="ARBA00006226"/>
    </source>
</evidence>
<organism evidence="3">
    <name type="scientific">uncultured Campylobacterales bacterium</name>
    <dbReference type="NCBI Taxonomy" id="352960"/>
    <lineage>
        <taxon>Bacteria</taxon>
        <taxon>Pseudomonadati</taxon>
        <taxon>Campylobacterota</taxon>
        <taxon>Epsilonproteobacteria</taxon>
        <taxon>Campylobacterales</taxon>
        <taxon>environmental samples</taxon>
    </lineage>
</organism>
<gene>
    <name evidence="3" type="ORF">HELGO_WM10990</name>
</gene>
<sequence length="106" mass="12800">MKKIIWTKSAVSDLKSIIEYIKIDNKELAKRIFFEIKKECNNVSFFTDRKRIVPELGQIGVINYRENIYKRWRIVYKSDSSKVYVLLVADTRRNLQDILFQRLLKR</sequence>
<evidence type="ECO:0000256" key="2">
    <source>
        <dbReference type="ARBA" id="ARBA00022649"/>
    </source>
</evidence>
<dbReference type="InterPro" id="IPR035093">
    <property type="entry name" value="RelE/ParE_toxin_dom_sf"/>
</dbReference>
<dbReference type="InterPro" id="IPR051803">
    <property type="entry name" value="TA_system_RelE-like_toxin"/>
</dbReference>
<protein>
    <submittedName>
        <fullName evidence="3">Plasmid stabilization protein</fullName>
    </submittedName>
</protein>
<dbReference type="Gene3D" id="3.30.2310.20">
    <property type="entry name" value="RelE-like"/>
    <property type="match status" value="1"/>
</dbReference>
<dbReference type="SUPFAM" id="SSF143011">
    <property type="entry name" value="RelE-like"/>
    <property type="match status" value="1"/>
</dbReference>
<proteinExistence type="inferred from homology"/>
<dbReference type="PANTHER" id="PTHR33755:SF5">
    <property type="entry name" value="TYPE II TOXIN-ANTITOXIN SYSTEM RELE_PARE FAMILY TOXIN"/>
    <property type="match status" value="1"/>
</dbReference>
<evidence type="ECO:0000313" key="3">
    <source>
        <dbReference type="EMBL" id="CAA6800805.1"/>
    </source>
</evidence>
<dbReference type="Pfam" id="PF05016">
    <property type="entry name" value="ParE_toxin"/>
    <property type="match status" value="1"/>
</dbReference>
<dbReference type="AlphaFoldDB" id="A0A6S6SCN7"/>
<dbReference type="PANTHER" id="PTHR33755">
    <property type="entry name" value="TOXIN PARE1-RELATED"/>
    <property type="match status" value="1"/>
</dbReference>
<dbReference type="InterPro" id="IPR007712">
    <property type="entry name" value="RelE/ParE_toxin"/>
</dbReference>
<dbReference type="EMBL" id="CACVAW010000004">
    <property type="protein sequence ID" value="CAA6800805.1"/>
    <property type="molecule type" value="Genomic_DNA"/>
</dbReference>
<keyword evidence="2" id="KW-1277">Toxin-antitoxin system</keyword>
<accession>A0A6S6SCN7</accession>
<comment type="similarity">
    <text evidence="1">Belongs to the RelE toxin family.</text>
</comment>